<dbReference type="Proteomes" id="UP000007809">
    <property type="component" value="Chromosome"/>
</dbReference>
<protein>
    <recommendedName>
        <fullName evidence="3">histidine kinase</fullName>
        <ecNumber evidence="3">2.7.13.3</ecNumber>
    </recommendedName>
</protein>
<dbReference type="PANTHER" id="PTHR45436:SF5">
    <property type="entry name" value="SENSOR HISTIDINE KINASE TRCS"/>
    <property type="match status" value="1"/>
</dbReference>
<dbReference type="PRINTS" id="PR00344">
    <property type="entry name" value="BCTRLSENSOR"/>
</dbReference>
<evidence type="ECO:0000256" key="4">
    <source>
        <dbReference type="ARBA" id="ARBA00022553"/>
    </source>
</evidence>
<organism evidence="15 16">
    <name type="scientific">Pseudonocardia dioxanivorans (strain ATCC 55486 / DSM 44775 / JCM 13855 / CB1190)</name>
    <dbReference type="NCBI Taxonomy" id="675635"/>
    <lineage>
        <taxon>Bacteria</taxon>
        <taxon>Bacillati</taxon>
        <taxon>Actinomycetota</taxon>
        <taxon>Actinomycetes</taxon>
        <taxon>Pseudonocardiales</taxon>
        <taxon>Pseudonocardiaceae</taxon>
        <taxon>Pseudonocardia</taxon>
    </lineage>
</organism>
<evidence type="ECO:0000256" key="11">
    <source>
        <dbReference type="SAM" id="MobiDB-lite"/>
    </source>
</evidence>
<dbReference type="CDD" id="cd00075">
    <property type="entry name" value="HATPase"/>
    <property type="match status" value="1"/>
</dbReference>
<dbReference type="InterPro" id="IPR003660">
    <property type="entry name" value="HAMP_dom"/>
</dbReference>
<dbReference type="KEGG" id="pdx:Psed_4822"/>
<dbReference type="PROSITE" id="PS50885">
    <property type="entry name" value="HAMP"/>
    <property type="match status" value="1"/>
</dbReference>
<keyword evidence="5" id="KW-0808">Transferase</keyword>
<dbReference type="SUPFAM" id="SSF55874">
    <property type="entry name" value="ATPase domain of HSP90 chaperone/DNA topoisomerase II/histidine kinase"/>
    <property type="match status" value="1"/>
</dbReference>
<dbReference type="InterPro" id="IPR004358">
    <property type="entry name" value="Sig_transdc_His_kin-like_C"/>
</dbReference>
<dbReference type="eggNOG" id="COG2205">
    <property type="taxonomic scope" value="Bacteria"/>
</dbReference>
<dbReference type="GO" id="GO:0005886">
    <property type="term" value="C:plasma membrane"/>
    <property type="evidence" value="ECO:0007669"/>
    <property type="project" value="UniProtKB-SubCell"/>
</dbReference>
<keyword evidence="10 12" id="KW-0472">Membrane</keyword>
<dbReference type="EMBL" id="CP002593">
    <property type="protein sequence ID" value="AEA26968.1"/>
    <property type="molecule type" value="Genomic_DNA"/>
</dbReference>
<dbReference type="Gene3D" id="3.30.565.10">
    <property type="entry name" value="Histidine kinase-like ATPase, C-terminal domain"/>
    <property type="match status" value="1"/>
</dbReference>
<keyword evidence="9" id="KW-0902">Two-component regulatory system</keyword>
<dbReference type="SUPFAM" id="SSF47384">
    <property type="entry name" value="Homodimeric domain of signal transducing histidine kinase"/>
    <property type="match status" value="1"/>
</dbReference>
<sequence>MNLRTRFALAFAVVAAVVAIAVGWLSYDASAQRIGQEIDTTLSSATVALADGRNDVLTAVPVTVGHGHHGEARPLVAQTVAPDGTTAHLGGEAVDLPVDTTARAIADGTAPPGTVDVTEADVGHGTYRIMTTALSGGRGALQVAADVEQTHDLLHDMAIEIAWVSAIVLVVAALAGWLLAWRITRRLIQLAGIAEDVSLHGGIDRQIPVEGRDEVARLSTSFNTMLGRLAAARDAQERLIQDAAHELRTPLTSLRTNASVLRRFADLSPAAQDRLVSDVQGETRELSHLVDELVELALAGAMDSPEEPVALADVLIAAAERVGRRTGRAIVVDADRSVVRGRRQALDRAVGNLMENAVKFDGSGVEPIQATAHKGRISVSDNGPGIDPEDAGRIFDRFYRARSARGLPGSGLGLSIVHDVAASHGGSVFADRRSGGGATVGFTVDPARLLPDSEPEHDGSSPPPTSLGGT</sequence>
<dbReference type="HOGENOM" id="CLU_000445_89_6_11"/>
<evidence type="ECO:0000256" key="8">
    <source>
        <dbReference type="ARBA" id="ARBA00022989"/>
    </source>
</evidence>
<dbReference type="Pfam" id="PF00672">
    <property type="entry name" value="HAMP"/>
    <property type="match status" value="1"/>
</dbReference>
<keyword evidence="6 12" id="KW-0812">Transmembrane</keyword>
<dbReference type="InterPro" id="IPR036097">
    <property type="entry name" value="HisK_dim/P_sf"/>
</dbReference>
<dbReference type="PANTHER" id="PTHR45436">
    <property type="entry name" value="SENSOR HISTIDINE KINASE YKOH"/>
    <property type="match status" value="1"/>
</dbReference>
<dbReference type="InterPro" id="IPR003661">
    <property type="entry name" value="HisK_dim/P_dom"/>
</dbReference>
<dbReference type="SMART" id="SM00304">
    <property type="entry name" value="HAMP"/>
    <property type="match status" value="1"/>
</dbReference>
<evidence type="ECO:0000256" key="5">
    <source>
        <dbReference type="ARBA" id="ARBA00022679"/>
    </source>
</evidence>
<dbReference type="RefSeq" id="WP_013676880.1">
    <property type="nucleotide sequence ID" value="NC_015312.1"/>
</dbReference>
<evidence type="ECO:0000259" key="13">
    <source>
        <dbReference type="PROSITE" id="PS50109"/>
    </source>
</evidence>
<feature type="compositionally biased region" description="Pro residues" evidence="11">
    <location>
        <begin position="461"/>
        <end position="470"/>
    </location>
</feature>
<dbReference type="Pfam" id="PF00512">
    <property type="entry name" value="HisKA"/>
    <property type="match status" value="1"/>
</dbReference>
<dbReference type="Pfam" id="PF02518">
    <property type="entry name" value="HATPase_c"/>
    <property type="match status" value="1"/>
</dbReference>
<evidence type="ECO:0000256" key="1">
    <source>
        <dbReference type="ARBA" id="ARBA00000085"/>
    </source>
</evidence>
<dbReference type="EC" id="2.7.13.3" evidence="3"/>
<dbReference type="CDD" id="cd00082">
    <property type="entry name" value="HisKA"/>
    <property type="match status" value="1"/>
</dbReference>
<dbReference type="STRING" id="675635.Psed_4822"/>
<dbReference type="InterPro" id="IPR036890">
    <property type="entry name" value="HATPase_C_sf"/>
</dbReference>
<dbReference type="InterPro" id="IPR005467">
    <property type="entry name" value="His_kinase_dom"/>
</dbReference>
<dbReference type="Gene3D" id="1.10.287.130">
    <property type="match status" value="1"/>
</dbReference>
<feature type="transmembrane region" description="Helical" evidence="12">
    <location>
        <begin position="161"/>
        <end position="180"/>
    </location>
</feature>
<dbReference type="OrthoDB" id="9786919at2"/>
<proteinExistence type="predicted"/>
<evidence type="ECO:0000259" key="14">
    <source>
        <dbReference type="PROSITE" id="PS50885"/>
    </source>
</evidence>
<comment type="catalytic activity">
    <reaction evidence="1">
        <text>ATP + protein L-histidine = ADP + protein N-phospho-L-histidine.</text>
        <dbReference type="EC" id="2.7.13.3"/>
    </reaction>
</comment>
<gene>
    <name evidence="15" type="ordered locus">Psed_4822</name>
</gene>
<evidence type="ECO:0000256" key="10">
    <source>
        <dbReference type="ARBA" id="ARBA00023136"/>
    </source>
</evidence>
<evidence type="ECO:0000256" key="3">
    <source>
        <dbReference type="ARBA" id="ARBA00012438"/>
    </source>
</evidence>
<dbReference type="SMART" id="SM00387">
    <property type="entry name" value="HATPase_c"/>
    <property type="match status" value="1"/>
</dbReference>
<evidence type="ECO:0000256" key="2">
    <source>
        <dbReference type="ARBA" id="ARBA00004236"/>
    </source>
</evidence>
<evidence type="ECO:0000313" key="16">
    <source>
        <dbReference type="Proteomes" id="UP000007809"/>
    </source>
</evidence>
<evidence type="ECO:0000256" key="9">
    <source>
        <dbReference type="ARBA" id="ARBA00023012"/>
    </source>
</evidence>
<keyword evidence="7 15" id="KW-0418">Kinase</keyword>
<reference evidence="15 16" key="1">
    <citation type="journal article" date="2011" name="J. Bacteriol.">
        <title>Genome sequence of the 1,4-dioxane-degrading Pseudonocardia dioxanivorans strain CB1190.</title>
        <authorList>
            <person name="Sales C.M."/>
            <person name="Mahendra S."/>
            <person name="Grostern A."/>
            <person name="Parales R.E."/>
            <person name="Goodwin L.A."/>
            <person name="Woyke T."/>
            <person name="Nolan M."/>
            <person name="Lapidus A."/>
            <person name="Chertkov O."/>
            <person name="Ovchinnikova G."/>
            <person name="Sczyrba A."/>
            <person name="Alvarez-Cohen L."/>
        </authorList>
    </citation>
    <scope>NUCLEOTIDE SEQUENCE [LARGE SCALE GENOMIC DNA]</scope>
    <source>
        <strain evidence="16">ATCC 55486 / DSM 44775 / JCM 13855 / CB1190</strain>
    </source>
</reference>
<feature type="transmembrane region" description="Helical" evidence="12">
    <location>
        <begin position="7"/>
        <end position="27"/>
    </location>
</feature>
<feature type="region of interest" description="Disordered" evidence="11">
    <location>
        <begin position="445"/>
        <end position="470"/>
    </location>
</feature>
<comment type="subcellular location">
    <subcellularLocation>
        <location evidence="2">Cell membrane</location>
    </subcellularLocation>
</comment>
<dbReference type="AlphaFoldDB" id="F4CJU3"/>
<accession>F4CJU3</accession>
<dbReference type="SMART" id="SM00388">
    <property type="entry name" value="HisKA"/>
    <property type="match status" value="1"/>
</dbReference>
<feature type="domain" description="Histidine kinase" evidence="13">
    <location>
        <begin position="242"/>
        <end position="448"/>
    </location>
</feature>
<feature type="domain" description="HAMP" evidence="14">
    <location>
        <begin position="181"/>
        <end position="234"/>
    </location>
</feature>
<evidence type="ECO:0000256" key="12">
    <source>
        <dbReference type="SAM" id="Phobius"/>
    </source>
</evidence>
<evidence type="ECO:0000256" key="6">
    <source>
        <dbReference type="ARBA" id="ARBA00022692"/>
    </source>
</evidence>
<keyword evidence="8 12" id="KW-1133">Transmembrane helix</keyword>
<evidence type="ECO:0000313" key="15">
    <source>
        <dbReference type="EMBL" id="AEA26968.1"/>
    </source>
</evidence>
<name>F4CJU3_PSEUX</name>
<dbReference type="SUPFAM" id="SSF158472">
    <property type="entry name" value="HAMP domain-like"/>
    <property type="match status" value="1"/>
</dbReference>
<keyword evidence="4" id="KW-0597">Phosphoprotein</keyword>
<evidence type="ECO:0000256" key="7">
    <source>
        <dbReference type="ARBA" id="ARBA00022777"/>
    </source>
</evidence>
<dbReference type="InterPro" id="IPR003594">
    <property type="entry name" value="HATPase_dom"/>
</dbReference>
<dbReference type="GO" id="GO:0000155">
    <property type="term" value="F:phosphorelay sensor kinase activity"/>
    <property type="evidence" value="ECO:0007669"/>
    <property type="project" value="InterPro"/>
</dbReference>
<keyword evidence="16" id="KW-1185">Reference proteome</keyword>
<dbReference type="InterPro" id="IPR050428">
    <property type="entry name" value="TCS_sensor_his_kinase"/>
</dbReference>
<dbReference type="PROSITE" id="PS50109">
    <property type="entry name" value="HIS_KIN"/>
    <property type="match status" value="1"/>
</dbReference>
<dbReference type="CDD" id="cd06225">
    <property type="entry name" value="HAMP"/>
    <property type="match status" value="1"/>
</dbReference>
<dbReference type="Gene3D" id="6.10.340.10">
    <property type="match status" value="1"/>
</dbReference>